<reference evidence="1 2" key="1">
    <citation type="submission" date="2018-08" db="EMBL/GenBank/DDBJ databases">
        <title>A genome reference for cultivated species of the human gut microbiota.</title>
        <authorList>
            <person name="Zou Y."/>
            <person name="Xue W."/>
            <person name="Luo G."/>
        </authorList>
    </citation>
    <scope>NUCLEOTIDE SEQUENCE [LARGE SCALE GENOMIC DNA]</scope>
    <source>
        <strain evidence="1 2">AM25-1</strain>
    </source>
</reference>
<protein>
    <submittedName>
        <fullName evidence="1">Uncharacterized protein</fullName>
    </submittedName>
</protein>
<dbReference type="AlphaFoldDB" id="A0A414PMQ3"/>
<proteinExistence type="predicted"/>
<evidence type="ECO:0000313" key="1">
    <source>
        <dbReference type="EMBL" id="RHF69727.1"/>
    </source>
</evidence>
<dbReference type="RefSeq" id="WP_117708226.1">
    <property type="nucleotide sequence ID" value="NZ_QRHL01000042.1"/>
</dbReference>
<sequence>MGFFDKLKNIFTTKKKENKPKDIEITDRDILYALNYNIIIRKRFYSNTLDNTIFEEYKSFKYLEEMKLFYDINDEYLIFYIDKYEKFKQLINNIIIYLELSNGNKLMYDCRNYSLYANIFELIAKERKNTKEFDFIKFFSRFEWVRNCENYRDVSIKIDLCDNNDIEIRYKIIEKNDRYILGSFRDELIKIDFLEKKIYFGLKIIDEV</sequence>
<evidence type="ECO:0000313" key="2">
    <source>
        <dbReference type="Proteomes" id="UP000284676"/>
    </source>
</evidence>
<organism evidence="1 2">
    <name type="scientific">Fusobacterium mortiferum</name>
    <dbReference type="NCBI Taxonomy" id="850"/>
    <lineage>
        <taxon>Bacteria</taxon>
        <taxon>Fusobacteriati</taxon>
        <taxon>Fusobacteriota</taxon>
        <taxon>Fusobacteriia</taxon>
        <taxon>Fusobacteriales</taxon>
        <taxon>Fusobacteriaceae</taxon>
        <taxon>Fusobacterium</taxon>
    </lineage>
</organism>
<dbReference type="Proteomes" id="UP000284676">
    <property type="component" value="Unassembled WGS sequence"/>
</dbReference>
<comment type="caution">
    <text evidence="1">The sequence shown here is derived from an EMBL/GenBank/DDBJ whole genome shotgun (WGS) entry which is preliminary data.</text>
</comment>
<gene>
    <name evidence="1" type="ORF">DW663_12335</name>
</gene>
<name>A0A414PMQ3_FUSMR</name>
<dbReference type="EMBL" id="QRHL01000042">
    <property type="protein sequence ID" value="RHF69727.1"/>
    <property type="molecule type" value="Genomic_DNA"/>
</dbReference>
<accession>A0A414PMQ3</accession>